<dbReference type="GO" id="GO:0006412">
    <property type="term" value="P:translation"/>
    <property type="evidence" value="ECO:0007669"/>
    <property type="project" value="InterPro"/>
</dbReference>
<dbReference type="InterPro" id="IPR000911">
    <property type="entry name" value="Ribosomal_uL11"/>
</dbReference>
<dbReference type="OrthoDB" id="1091498at2759"/>
<dbReference type="Pfam" id="PF00298">
    <property type="entry name" value="Ribosomal_L11"/>
    <property type="match status" value="1"/>
</dbReference>
<evidence type="ECO:0000313" key="10">
    <source>
        <dbReference type="EMBL" id="OWF37605.1"/>
    </source>
</evidence>
<keyword evidence="11" id="KW-1185">Reference proteome</keyword>
<dbReference type="Pfam" id="PF03946">
    <property type="entry name" value="Ribosomal_L11_N"/>
    <property type="match status" value="1"/>
</dbReference>
<evidence type="ECO:0000259" key="8">
    <source>
        <dbReference type="Pfam" id="PF00298"/>
    </source>
</evidence>
<feature type="domain" description="Large ribosomal subunit protein uL11 C-terminal" evidence="8">
    <location>
        <begin position="93"/>
        <end position="162"/>
    </location>
</feature>
<keyword evidence="2 7" id="KW-0689">Ribosomal protein</keyword>
<comment type="subunit">
    <text evidence="4">Component of the mitochondrial ribosome large subunit (39S) which comprises a 16S rRNA and about 50 distinct proteins.</text>
</comment>
<dbReference type="InterPro" id="IPR020783">
    <property type="entry name" value="Ribosomal_uL11_C"/>
</dbReference>
<dbReference type="GO" id="GO:0005762">
    <property type="term" value="C:mitochondrial large ribosomal subunit"/>
    <property type="evidence" value="ECO:0007669"/>
    <property type="project" value="TreeGrafter"/>
</dbReference>
<dbReference type="FunFam" id="1.10.10.250:FF:000003">
    <property type="entry name" value="Mitochondrial ribosomal protein L11"/>
    <property type="match status" value="1"/>
</dbReference>
<dbReference type="SUPFAM" id="SSF54747">
    <property type="entry name" value="Ribosomal L11/L12e N-terminal domain"/>
    <property type="match status" value="1"/>
</dbReference>
<dbReference type="Gene3D" id="1.10.10.250">
    <property type="entry name" value="Ribosomal protein L11, C-terminal domain"/>
    <property type="match status" value="1"/>
</dbReference>
<dbReference type="Gene3D" id="3.30.1550.10">
    <property type="entry name" value="Ribosomal protein L11/L12, N-terminal domain"/>
    <property type="match status" value="1"/>
</dbReference>
<comment type="similarity">
    <text evidence="1 7">Belongs to the universal ribosomal protein uL11 family.</text>
</comment>
<proteinExistence type="inferred from homology"/>
<evidence type="ECO:0000256" key="6">
    <source>
        <dbReference type="ARBA" id="ARBA00041455"/>
    </source>
</evidence>
<reference evidence="10 11" key="1">
    <citation type="journal article" date="2017" name="Nat. Ecol. Evol.">
        <title>Scallop genome provides insights into evolution of bilaterian karyotype and development.</title>
        <authorList>
            <person name="Wang S."/>
            <person name="Zhang J."/>
            <person name="Jiao W."/>
            <person name="Li J."/>
            <person name="Xun X."/>
            <person name="Sun Y."/>
            <person name="Guo X."/>
            <person name="Huan P."/>
            <person name="Dong B."/>
            <person name="Zhang L."/>
            <person name="Hu X."/>
            <person name="Sun X."/>
            <person name="Wang J."/>
            <person name="Zhao C."/>
            <person name="Wang Y."/>
            <person name="Wang D."/>
            <person name="Huang X."/>
            <person name="Wang R."/>
            <person name="Lv J."/>
            <person name="Li Y."/>
            <person name="Zhang Z."/>
            <person name="Liu B."/>
            <person name="Lu W."/>
            <person name="Hui Y."/>
            <person name="Liang J."/>
            <person name="Zhou Z."/>
            <person name="Hou R."/>
            <person name="Li X."/>
            <person name="Liu Y."/>
            <person name="Li H."/>
            <person name="Ning X."/>
            <person name="Lin Y."/>
            <person name="Zhao L."/>
            <person name="Xing Q."/>
            <person name="Dou J."/>
            <person name="Li Y."/>
            <person name="Mao J."/>
            <person name="Guo H."/>
            <person name="Dou H."/>
            <person name="Li T."/>
            <person name="Mu C."/>
            <person name="Jiang W."/>
            <person name="Fu Q."/>
            <person name="Fu X."/>
            <person name="Miao Y."/>
            <person name="Liu J."/>
            <person name="Yu Q."/>
            <person name="Li R."/>
            <person name="Liao H."/>
            <person name="Li X."/>
            <person name="Kong Y."/>
            <person name="Jiang Z."/>
            <person name="Chourrout D."/>
            <person name="Li R."/>
            <person name="Bao Z."/>
        </authorList>
    </citation>
    <scope>NUCLEOTIDE SEQUENCE [LARGE SCALE GENOMIC DNA]</scope>
    <source>
        <strain evidence="10 11">PY_sf001</strain>
    </source>
</reference>
<dbReference type="EMBL" id="NEDP02005586">
    <property type="protein sequence ID" value="OWF37605.1"/>
    <property type="molecule type" value="Genomic_DNA"/>
</dbReference>
<dbReference type="AlphaFoldDB" id="A0A210PM92"/>
<dbReference type="InterPro" id="IPR020784">
    <property type="entry name" value="Ribosomal_uL11_N"/>
</dbReference>
<feature type="domain" description="Large ribosomal subunit protein uL11 N-terminal" evidence="9">
    <location>
        <begin position="30"/>
        <end position="86"/>
    </location>
</feature>
<evidence type="ECO:0000259" key="9">
    <source>
        <dbReference type="Pfam" id="PF03946"/>
    </source>
</evidence>
<dbReference type="GO" id="GO:0070180">
    <property type="term" value="F:large ribosomal subunit rRNA binding"/>
    <property type="evidence" value="ECO:0007669"/>
    <property type="project" value="TreeGrafter"/>
</dbReference>
<evidence type="ECO:0000256" key="3">
    <source>
        <dbReference type="ARBA" id="ARBA00023274"/>
    </source>
</evidence>
<dbReference type="STRING" id="6573.A0A210PM92"/>
<dbReference type="GO" id="GO:0003735">
    <property type="term" value="F:structural constituent of ribosome"/>
    <property type="evidence" value="ECO:0007669"/>
    <property type="project" value="InterPro"/>
</dbReference>
<organism evidence="10 11">
    <name type="scientific">Mizuhopecten yessoensis</name>
    <name type="common">Japanese scallop</name>
    <name type="synonym">Patinopecten yessoensis</name>
    <dbReference type="NCBI Taxonomy" id="6573"/>
    <lineage>
        <taxon>Eukaryota</taxon>
        <taxon>Metazoa</taxon>
        <taxon>Spiralia</taxon>
        <taxon>Lophotrochozoa</taxon>
        <taxon>Mollusca</taxon>
        <taxon>Bivalvia</taxon>
        <taxon>Autobranchia</taxon>
        <taxon>Pteriomorphia</taxon>
        <taxon>Pectinida</taxon>
        <taxon>Pectinoidea</taxon>
        <taxon>Pectinidae</taxon>
        <taxon>Mizuhopecten</taxon>
    </lineage>
</organism>
<sequence length="206" mass="22707">MARGKVKAVVKGAKNLKNVVSGEASGSILRTTIPSGKATPSPPLGPQLGKKGIQISQFCKQFNDMTGNIKEGLPLPTWIKLKADRSIDIKHAMPTTSYFLCSAAGISKGALSPGEEIAGKITLRHVYEIAKIKQSEGTMDRFNLQNICKMIIGSAHSIGLQVVKDLDPEEYRQFLIEREKVVEEQTLKRQEEVEAKYLRTKEAEKK</sequence>
<keyword evidence="3 7" id="KW-0687">Ribonucleoprotein</keyword>
<protein>
    <recommendedName>
        <fullName evidence="5">Large ribosomal subunit protein uL11m</fullName>
    </recommendedName>
    <alternativeName>
        <fullName evidence="6">39S ribosomal protein L11, mitochondrial</fullName>
    </alternativeName>
</protein>
<name>A0A210PM92_MIZYE</name>
<dbReference type="PANTHER" id="PTHR11661:SF1">
    <property type="entry name" value="LARGE RIBOSOMAL SUBUNIT PROTEIN UL11M"/>
    <property type="match status" value="1"/>
</dbReference>
<evidence type="ECO:0000256" key="2">
    <source>
        <dbReference type="ARBA" id="ARBA00022980"/>
    </source>
</evidence>
<dbReference type="InterPro" id="IPR036796">
    <property type="entry name" value="Ribosomal_uL11_N_sf"/>
</dbReference>
<dbReference type="SUPFAM" id="SSF46906">
    <property type="entry name" value="Ribosomal protein L11, C-terminal domain"/>
    <property type="match status" value="1"/>
</dbReference>
<comment type="caution">
    <text evidence="10">The sequence shown here is derived from an EMBL/GenBank/DDBJ whole genome shotgun (WGS) entry which is preliminary data.</text>
</comment>
<dbReference type="PANTHER" id="PTHR11661">
    <property type="entry name" value="60S RIBOSOMAL PROTEIN L12"/>
    <property type="match status" value="1"/>
</dbReference>
<evidence type="ECO:0000256" key="5">
    <source>
        <dbReference type="ARBA" id="ARBA00040104"/>
    </source>
</evidence>
<dbReference type="SMART" id="SM00649">
    <property type="entry name" value="RL11"/>
    <property type="match status" value="1"/>
</dbReference>
<gene>
    <name evidence="10" type="ORF">KP79_PYT10414</name>
</gene>
<evidence type="ECO:0000256" key="1">
    <source>
        <dbReference type="ARBA" id="ARBA00010537"/>
    </source>
</evidence>
<evidence type="ECO:0000256" key="7">
    <source>
        <dbReference type="RuleBase" id="RU003978"/>
    </source>
</evidence>
<evidence type="ECO:0000256" key="4">
    <source>
        <dbReference type="ARBA" id="ARBA00038782"/>
    </source>
</evidence>
<dbReference type="HAMAP" id="MF_00736">
    <property type="entry name" value="Ribosomal_uL11"/>
    <property type="match status" value="1"/>
</dbReference>
<dbReference type="CDD" id="cd00349">
    <property type="entry name" value="Ribosomal_L11"/>
    <property type="match status" value="1"/>
</dbReference>
<dbReference type="Proteomes" id="UP000242188">
    <property type="component" value="Unassembled WGS sequence"/>
</dbReference>
<dbReference type="InterPro" id="IPR036769">
    <property type="entry name" value="Ribosomal_uL11_C_sf"/>
</dbReference>
<evidence type="ECO:0000313" key="11">
    <source>
        <dbReference type="Proteomes" id="UP000242188"/>
    </source>
</evidence>
<accession>A0A210PM92</accession>